<organism evidence="5 6">
    <name type="scientific">Pleurodeles waltl</name>
    <name type="common">Iberian ribbed newt</name>
    <dbReference type="NCBI Taxonomy" id="8319"/>
    <lineage>
        <taxon>Eukaryota</taxon>
        <taxon>Metazoa</taxon>
        <taxon>Chordata</taxon>
        <taxon>Craniata</taxon>
        <taxon>Vertebrata</taxon>
        <taxon>Euteleostomi</taxon>
        <taxon>Amphibia</taxon>
        <taxon>Batrachia</taxon>
        <taxon>Caudata</taxon>
        <taxon>Salamandroidea</taxon>
        <taxon>Salamandridae</taxon>
        <taxon>Pleurodelinae</taxon>
        <taxon>Pleurodeles</taxon>
    </lineage>
</organism>
<dbReference type="PANTHER" id="PTHR14522">
    <property type="entry name" value="EMO2-RELATED"/>
    <property type="match status" value="1"/>
</dbReference>
<feature type="coiled-coil region" evidence="2">
    <location>
        <begin position="385"/>
        <end position="450"/>
    </location>
</feature>
<feature type="compositionally biased region" description="Basic and acidic residues" evidence="3">
    <location>
        <begin position="1204"/>
        <end position="1217"/>
    </location>
</feature>
<protein>
    <recommendedName>
        <fullName evidence="4">Tantalus-like domain-containing protein</fullName>
    </recommendedName>
</protein>
<sequence length="2660" mass="292004">MCPQQVEGMSRGTSPWTARTGPLSVPHHPDLYQEGSTLGQGPSAPLERGGRGLPSLPSPAMLSSVLEAPVTGQAQPPESSGSTCGSEFYAEVSSSLLAEFEADGSPQLELSQLSIAPGGDWSAHEEEKCRLHFKHHEGTPENCWSAGRSHAAKESQIMGRDEQTDVMEARISIKSSTLESLKEAGESPLLEAIKKEATEVTDKVATEGEKMGCFKIEKFASKVAVSETLQSWKSLNHEAPEQMEWEPQETLDKMDSKQVDHRGQVVLEPEAYKTWFSKKPLDLESQLTFEQETQEVLKGKACAVLEQESREALNKENKEVATQKALHQAMHEVVECETQEEALDKLVTRRALKQEAGRVLVLEILQRESQEATSRETEDQENWATMDLEALAQEAQEALEQEVQEALERETQEALERETQEALEQETQEILEYETRVRLEQEAREALEQEAHESACRELAEQENWAAMVAEQDSWAVMDLEARMVLEQEELELEAWESVQSEAGELLEQKGWVAASQEEAEQENWAAMDKQTSVALQQEALELEAWKSRQSEQEALELVSLESQQCEAIEELEQEAWDAASQEEMEEENWAAMDLEAQFTEKEASVKVLPSTSGESPYQNEILVAVVPKVTEYLSRCKRTTITDMLDSEGKTQENALDSSPCEESPAPMEPFATMTKSKKVHCEQVIKPLPADSSECVEKEQSLNSCEPSYVGTLVFTEPLTTLNNEPSKEITHTDTECTSATVCLVPSAQEVYNTTNQEERESRLKVVDKVCGLVLQNSSADFDSDLEPPSNGSIVSSNIICGILTKKVSLEGFAYDQEATVPPSTGKDDCLQKANRTPPIAYKVSQKHTVQENSVEEQLLHERLGACSLRSEDGDISEGTSIAGIHSDTAGSDSAVCSRSLVHCGSDNRLPFNSPLFPVPASVTSTKEFSKELKHTTVFGKKQKTVSSEGLSCNAHPEKSSQTEIAATVLSEITVFSPSTVKEGVSQEELLGGPSIHPAGCCLSCSAHEKNEYCKESLSCCKAFRNRTSFKEAANEMPPSCSACVVFAPESMCSNMESHHDSASKLSFSSTYLSTDRVVGSWGNQTGTESIPRSVTAVTCEIEVTESNCPWHKQNVCSSSKDLWRFGSEHGDRSEDSNQSKAPSLKPGVAEAHSIESKPIPATCHSGPDLKNISSLNDVAHTSSSSGILEGKQLDSLASDGKFSKSREKQVKNQELETNPQNESNLPESIGNGHHISTGYTEMTDSLSTSAVQSRSEETACTDYRPQGHSTALYILKAAAEGLTRQGHCLQTATDCSKEDALNPSKCNTSPHIMCALQLDRPGSKITNNTLADSNRRGHDEDVVDNMNARTSCSLSRLPVLPISRAEIPGQEDMVMCNKGYSDFDSSALSQLNTSVAHVGSDLLFSGSPLELPSTLGRSDLKCINSAALECSKFSVCLLQSLDLNGSPALMPSSDESQIAKLAKNKTEPREESLIACIAHQRPKSTESELSVLSEKVTEANKELSQEHERGDCVTNFQLNKQCITPADPVDIAELKGSVSGLPKQRGAHENIGNAYHCVPSKPCHSSLSRGTRKKIKAAGVDAHKEDFEHHLMPTGSNNSLKTGRVHYHSEKGMECSTDHSLHCAPATLLEAHVQVDSTSIAKLQMSYKQLSTDQALFNGTFGYNIPEHMITEPDFNMDEAILQHDSDCQKESVQANHKLNSKEFSFTLLQGGLLQDNCQSDLSKLKLCTIPSPSSNSMEDVECCSSSTAAQLLCDTFETKAMQCKEAEQTPVQDLSLHPITSYKGNGAPTEIILCKPCLTNSQTQICSLQAKYLLEVECPHQPEMINSPVGQLTEVSMEKGCRVPFKRKRIWKGNGKCASESMTLSVLDGRLNTGVSTGLGMERLMQTTSCKRESASLRTVAFSTRSQKTNSFIGQDSVTKSEAKNPGFSSDLACKSTLQESKRPKLSSCESCTLSSPIDTPSLSGNTNRCLLSCSSIPPKSAPSIPAHQQALESKTVFISTDRFGAFEDNLKPIHLSMQKKQPDRKCKIIPPQVHLGTVRKMKPRKSLSCLKLSHVSSIQQEHPLLNLASTATNVLTSEVSSKRLTALVPKQRRFNCHFMNCLSTSEAAVLDRLSIVASKLLLPAQSSCTVKSSVSSSSTSLMLPDNYNLLRSNRLLEIFSCINMRMNSQCSRSWSSAFSKDDPTPFMNQSIALYPGGSSKVHCANLLKGGSSLPFGTPSFPMAFHVKVDSSHLLDFARPPSTHDTPIRCESYSSSAQPSEWTLSLFLSQCSSATEASGVLREDFPHRCELKPNAFCLRSTESTNTTHERGRSLLSRSQTVCSMHGLHTVLALSSPGCYRFWTRRRNLGSRIPTVQRLFMTQFTQGLKGMRSQASVAHEAFSSLPYSLGRVLATWSRHGVSTSSSVFTNAHLNTWPPPMDIEMSGHSQIPHMPTQSRTEILGPALFSNHQRVSPLVLTPISGLVTTLTSSPLDHFTSQIQVHSFDDDVSSGACFGIQSSIEATSEVKEEKKPQRVSQIRIRRTMPKQDINLTPMGLPRPKRIKKKEFSLEEIYTNKNYKSPPAARCLETIFEEPKEKNGALVAVSQQKRKRVLEFQDFTVPRKRKAKGKIKAVGGSTRGRRATLDGSELDALLIQKLMDLEIFLAEEDAREAMCGH</sequence>
<dbReference type="PANTHER" id="PTHR14522:SF0">
    <property type="entry name" value="PROTEIN PRR14L"/>
    <property type="match status" value="1"/>
</dbReference>
<evidence type="ECO:0000256" key="3">
    <source>
        <dbReference type="SAM" id="MobiDB-lite"/>
    </source>
</evidence>
<dbReference type="EMBL" id="JANPWB010000015">
    <property type="protein sequence ID" value="KAJ1093450.1"/>
    <property type="molecule type" value="Genomic_DNA"/>
</dbReference>
<gene>
    <name evidence="5" type="ORF">NDU88_006551</name>
</gene>
<feature type="compositionally biased region" description="Basic and acidic residues" evidence="3">
    <location>
        <begin position="1130"/>
        <end position="1140"/>
    </location>
</feature>
<dbReference type="InterPro" id="IPR028149">
    <property type="entry name" value="Tantalus-like"/>
</dbReference>
<feature type="domain" description="Tantalus-like" evidence="4">
    <location>
        <begin position="2535"/>
        <end position="2592"/>
    </location>
</feature>
<feature type="region of interest" description="Disordered" evidence="3">
    <location>
        <begin position="1247"/>
        <end position="1266"/>
    </location>
</feature>
<evidence type="ECO:0000313" key="6">
    <source>
        <dbReference type="Proteomes" id="UP001066276"/>
    </source>
</evidence>
<feature type="compositionally biased region" description="Polar residues" evidence="3">
    <location>
        <begin position="1247"/>
        <end position="1256"/>
    </location>
</feature>
<evidence type="ECO:0000256" key="1">
    <source>
        <dbReference type="ARBA" id="ARBA00022553"/>
    </source>
</evidence>
<keyword evidence="6" id="KW-1185">Reference proteome</keyword>
<dbReference type="Pfam" id="PF15386">
    <property type="entry name" value="Tantalus"/>
    <property type="match status" value="1"/>
</dbReference>
<name>A0AAV7LPH4_PLEWA</name>
<feature type="region of interest" description="Disordered" evidence="3">
    <location>
        <begin position="1203"/>
        <end position="1242"/>
    </location>
</feature>
<dbReference type="InterPro" id="IPR026320">
    <property type="entry name" value="PRR14"/>
</dbReference>
<feature type="compositionally biased region" description="Polar residues" evidence="3">
    <location>
        <begin position="1218"/>
        <end position="1229"/>
    </location>
</feature>
<keyword evidence="2" id="KW-0175">Coiled coil</keyword>
<keyword evidence="1" id="KW-0597">Phosphoprotein</keyword>
<proteinExistence type="predicted"/>
<evidence type="ECO:0000256" key="2">
    <source>
        <dbReference type="SAM" id="Coils"/>
    </source>
</evidence>
<accession>A0AAV7LPH4</accession>
<evidence type="ECO:0000259" key="4">
    <source>
        <dbReference type="Pfam" id="PF15386"/>
    </source>
</evidence>
<reference evidence="5" key="1">
    <citation type="journal article" date="2022" name="bioRxiv">
        <title>Sequencing and chromosome-scale assembly of the giantPleurodeles waltlgenome.</title>
        <authorList>
            <person name="Brown T."/>
            <person name="Elewa A."/>
            <person name="Iarovenko S."/>
            <person name="Subramanian E."/>
            <person name="Araus A.J."/>
            <person name="Petzold A."/>
            <person name="Susuki M."/>
            <person name="Suzuki K.-i.T."/>
            <person name="Hayashi T."/>
            <person name="Toyoda A."/>
            <person name="Oliveira C."/>
            <person name="Osipova E."/>
            <person name="Leigh N.D."/>
            <person name="Simon A."/>
            <person name="Yun M.H."/>
        </authorList>
    </citation>
    <scope>NUCLEOTIDE SEQUENCE</scope>
    <source>
        <strain evidence="5">20211129_DDA</strain>
        <tissue evidence="5">Liver</tissue>
    </source>
</reference>
<evidence type="ECO:0000313" key="5">
    <source>
        <dbReference type="EMBL" id="KAJ1093450.1"/>
    </source>
</evidence>
<feature type="region of interest" description="Disordered" evidence="3">
    <location>
        <begin position="1"/>
        <end position="60"/>
    </location>
</feature>
<comment type="caution">
    <text evidence="5">The sequence shown here is derived from an EMBL/GenBank/DDBJ whole genome shotgun (WGS) entry which is preliminary data.</text>
</comment>
<dbReference type="Proteomes" id="UP001066276">
    <property type="component" value="Chromosome 11"/>
</dbReference>
<feature type="region of interest" description="Disordered" evidence="3">
    <location>
        <begin position="1130"/>
        <end position="1155"/>
    </location>
</feature>